<evidence type="ECO:0000313" key="4">
    <source>
        <dbReference type="Proteomes" id="UP000250079"/>
    </source>
</evidence>
<gene>
    <name evidence="3" type="ORF">IMCC3135_18150</name>
</gene>
<feature type="region of interest" description="Disordered" evidence="1">
    <location>
        <begin position="111"/>
        <end position="153"/>
    </location>
</feature>
<protein>
    <submittedName>
        <fullName evidence="3">Uncharacterized protein</fullName>
    </submittedName>
</protein>
<evidence type="ECO:0000256" key="1">
    <source>
        <dbReference type="SAM" id="MobiDB-lite"/>
    </source>
</evidence>
<keyword evidence="4" id="KW-1185">Reference proteome</keyword>
<reference evidence="3 4" key="1">
    <citation type="submission" date="2016-12" db="EMBL/GenBank/DDBJ databases">
        <authorList>
            <person name="Song W.-J."/>
            <person name="Kurnit D.M."/>
        </authorList>
    </citation>
    <scope>NUCLEOTIDE SEQUENCE [LARGE SCALE GENOMIC DNA]</scope>
    <source>
        <strain evidence="3 4">IMCC3135</strain>
    </source>
</reference>
<evidence type="ECO:0000256" key="2">
    <source>
        <dbReference type="SAM" id="SignalP"/>
    </source>
</evidence>
<dbReference type="OrthoDB" id="7022621at2"/>
<feature type="compositionally biased region" description="Polar residues" evidence="1">
    <location>
        <begin position="132"/>
        <end position="153"/>
    </location>
</feature>
<evidence type="ECO:0000313" key="3">
    <source>
        <dbReference type="EMBL" id="ASJ73709.1"/>
    </source>
</evidence>
<proteinExistence type="predicted"/>
<name>A0A2Z2NR50_9GAMM</name>
<sequence length="228" mass="24531">MLLTIQHHQPIKSPGKLLTLALSTASLGIAAMSPVLADSHATTQSTPSALDYESALTGYKSLDGDERTDWKQSNDTVGKIGGWRSYANEAYQANQADAKAQSDAKLLVEGSSKLQEPAAAPTPDTDSKHMDTTSVASSNTKMTPMQDDSQTQLDVQSNTSPLTMNYQSAMTSYRLYDDNPPGDWKAANDRVREIGGWRAYAQEAYEASKRDAQAQAEFESGAGTGDSQ</sequence>
<keyword evidence="2" id="KW-0732">Signal</keyword>
<dbReference type="KEGG" id="gai:IMCC3135_18150"/>
<feature type="chain" id="PRO_5016287900" evidence="2">
    <location>
        <begin position="38"/>
        <end position="228"/>
    </location>
</feature>
<accession>A0A2Z2NR50</accession>
<dbReference type="AlphaFoldDB" id="A0A2Z2NR50"/>
<dbReference type="RefSeq" id="WP_088918850.1">
    <property type="nucleotide sequence ID" value="NZ_CP018632.1"/>
</dbReference>
<feature type="region of interest" description="Disordered" evidence="1">
    <location>
        <begin position="209"/>
        <end position="228"/>
    </location>
</feature>
<dbReference type="EMBL" id="CP018632">
    <property type="protein sequence ID" value="ASJ73709.1"/>
    <property type="molecule type" value="Genomic_DNA"/>
</dbReference>
<dbReference type="Proteomes" id="UP000250079">
    <property type="component" value="Chromosome"/>
</dbReference>
<feature type="signal peptide" evidence="2">
    <location>
        <begin position="1"/>
        <end position="37"/>
    </location>
</feature>
<organism evidence="3 4">
    <name type="scientific">Granulosicoccus antarcticus IMCC3135</name>
    <dbReference type="NCBI Taxonomy" id="1192854"/>
    <lineage>
        <taxon>Bacteria</taxon>
        <taxon>Pseudomonadati</taxon>
        <taxon>Pseudomonadota</taxon>
        <taxon>Gammaproteobacteria</taxon>
        <taxon>Chromatiales</taxon>
        <taxon>Granulosicoccaceae</taxon>
        <taxon>Granulosicoccus</taxon>
    </lineage>
</organism>